<feature type="compositionally biased region" description="Polar residues" evidence="1">
    <location>
        <begin position="158"/>
        <end position="173"/>
    </location>
</feature>
<sequence>MAPSRVAGGLAQSSSSSGIFFQGDGHSQAIANSHLTSSFGNSSSSIPGTGRPNLVPVSGDMNNAVLNSVANSGPSVGASSLVTDANSGFSGGGPRLQRSASINTESYMRLPASPMSFSSNNISISGSSVIDGSSVVQQGNHQESNAPQQQQTQQQQQHGASSATSLPTSQPVQMSLPMGGRAPGSYLQEPNISQLQKKPRLDIKQEDILQQQVLQQMLQRQDPMQMQARNPQLQSLLQQQRLRQQQQQILQSMPPMQRAQFQQQQQLQLRQQQQQQAMQPASVPVKRPYDGGVCARRMMQYLYHQRQRPAENTIAYWRKFVAEYYSPRAKKRWCLSLYDNVGHHALGVFPQAAMEAWQCDICGSKSGRGFEATFEVLPRLNEIKFGSGVIDELLFLDLPRECRFSSGIMMLEFFFKQVNQLVQVAQKCQTTISESGPDGVSQQDLQTSSNMVLTAGRQLAKSLELQSLNDLGFSKRYVRCLQISEVVNSMKDLIDFCREQKAGPIESLKVYPRHNNSVAKLQMQKMQEMEQLASSQGLPTDRNTLNKLMALHPSAGINNAMNSNNTSALSGSAQAALALSNYQNLLMRQNSMNSNSSSLQHEPPSSSFNNNSTPSPSSNFQGPGGFPPGGPMHNIYQQQQQQQRSSSSNNLLQQNHHQQSPQGSNQALEQQMLHQLLQEMSNNSSAGAHQQRSVSAQNGNGGPAGRNSVGPAMSGGGPAASRSNSFKAAAAVSTSDSSAGAGGGGGGYNSNSNNNQKVGDSPSQNLQQLQDDMQDIAAEFSDSGFFNSDLGDTMGYDWKA</sequence>
<name>A0AAV0QPB4_9ROSI</name>
<feature type="compositionally biased region" description="Low complexity" evidence="1">
    <location>
        <begin position="719"/>
        <end position="739"/>
    </location>
</feature>
<protein>
    <recommendedName>
        <fullName evidence="4">Transcriptional regulator SLK2</fullName>
    </recommendedName>
</protein>
<dbReference type="PANTHER" id="PTHR10378">
    <property type="entry name" value="LIM DOMAIN-BINDING PROTEIN"/>
    <property type="match status" value="1"/>
</dbReference>
<dbReference type="EMBL" id="CAMGYJ010000010">
    <property type="protein sequence ID" value="CAI0546979.1"/>
    <property type="molecule type" value="Genomic_DNA"/>
</dbReference>
<feature type="region of interest" description="Disordered" evidence="1">
    <location>
        <begin position="132"/>
        <end position="187"/>
    </location>
</feature>
<evidence type="ECO:0000313" key="2">
    <source>
        <dbReference type="EMBL" id="CAI0546979.1"/>
    </source>
</evidence>
<feature type="region of interest" description="Disordered" evidence="1">
    <location>
        <begin position="592"/>
        <end position="666"/>
    </location>
</feature>
<feature type="region of interest" description="Disordered" evidence="1">
    <location>
        <begin position="682"/>
        <end position="784"/>
    </location>
</feature>
<feature type="compositionally biased region" description="Low complexity" evidence="1">
    <location>
        <begin position="637"/>
        <end position="666"/>
    </location>
</feature>
<keyword evidence="3" id="KW-1185">Reference proteome</keyword>
<feature type="region of interest" description="Disordered" evidence="1">
    <location>
        <begin position="37"/>
        <end position="57"/>
    </location>
</feature>
<dbReference type="Pfam" id="PF01803">
    <property type="entry name" value="LIM_bind"/>
    <property type="match status" value="2"/>
</dbReference>
<organism evidence="2 3">
    <name type="scientific">Linum tenue</name>
    <dbReference type="NCBI Taxonomy" id="586396"/>
    <lineage>
        <taxon>Eukaryota</taxon>
        <taxon>Viridiplantae</taxon>
        <taxon>Streptophyta</taxon>
        <taxon>Embryophyta</taxon>
        <taxon>Tracheophyta</taxon>
        <taxon>Spermatophyta</taxon>
        <taxon>Magnoliopsida</taxon>
        <taxon>eudicotyledons</taxon>
        <taxon>Gunneridae</taxon>
        <taxon>Pentapetalae</taxon>
        <taxon>rosids</taxon>
        <taxon>fabids</taxon>
        <taxon>Malpighiales</taxon>
        <taxon>Linaceae</taxon>
        <taxon>Linum</taxon>
    </lineage>
</organism>
<reference evidence="2" key="1">
    <citation type="submission" date="2022-08" db="EMBL/GenBank/DDBJ databases">
        <authorList>
            <person name="Gutierrez-Valencia J."/>
        </authorList>
    </citation>
    <scope>NUCLEOTIDE SEQUENCE</scope>
</reference>
<feature type="compositionally biased region" description="Low complexity" evidence="1">
    <location>
        <begin position="148"/>
        <end position="157"/>
    </location>
</feature>
<dbReference type="AlphaFoldDB" id="A0AAV0QPB4"/>
<feature type="compositionally biased region" description="Polar residues" evidence="1">
    <location>
        <begin position="682"/>
        <end position="698"/>
    </location>
</feature>
<comment type="caution">
    <text evidence="2">The sequence shown here is derived from an EMBL/GenBank/DDBJ whole genome shotgun (WGS) entry which is preliminary data.</text>
</comment>
<evidence type="ECO:0000256" key="1">
    <source>
        <dbReference type="SAM" id="MobiDB-lite"/>
    </source>
</evidence>
<dbReference type="Proteomes" id="UP001154282">
    <property type="component" value="Unassembled WGS sequence"/>
</dbReference>
<proteinExistence type="predicted"/>
<evidence type="ECO:0008006" key="4">
    <source>
        <dbReference type="Google" id="ProtNLM"/>
    </source>
</evidence>
<evidence type="ECO:0000313" key="3">
    <source>
        <dbReference type="Proteomes" id="UP001154282"/>
    </source>
</evidence>
<feature type="compositionally biased region" description="Polar residues" evidence="1">
    <location>
        <begin position="137"/>
        <end position="147"/>
    </location>
</feature>
<dbReference type="InterPro" id="IPR029005">
    <property type="entry name" value="LIM-bd/SEUSS"/>
</dbReference>
<accession>A0AAV0QPB4</accession>
<gene>
    <name evidence="2" type="ORF">LITE_LOCUS44187</name>
</gene>
<feature type="compositionally biased region" description="Low complexity" evidence="1">
    <location>
        <begin position="592"/>
        <end position="621"/>
    </location>
</feature>